<dbReference type="GO" id="GO:0016491">
    <property type="term" value="F:oxidoreductase activity"/>
    <property type="evidence" value="ECO:0007669"/>
    <property type="project" value="UniProtKB-KW"/>
</dbReference>
<keyword evidence="9" id="KW-0627">Porphyrin biosynthesis</keyword>
<keyword evidence="8" id="KW-0456">Lyase</keyword>
<dbReference type="SUPFAM" id="SSF53790">
    <property type="entry name" value="Tetrapyrrole methylase"/>
    <property type="match status" value="1"/>
</dbReference>
<name>A0A0C3DM46_9VIBR</name>
<protein>
    <recommendedName>
        <fullName evidence="2">uroporphyrinogen-III C-methyltransferase</fullName>
        <ecNumber evidence="2">2.1.1.107</ecNumber>
    </recommendedName>
</protein>
<feature type="domain" description="Tetrapyrrole methylase" evidence="13">
    <location>
        <begin position="11"/>
        <end position="220"/>
    </location>
</feature>
<sequence length="269" mass="28808">MNKEHTVIGSVSLVGAGPGDPNLLTVKAMKAIKGADVIVYDNLVSEGIRALFPAHCQRVYVGKAKGCHSYKQEEINQLIANFALDGQTVCRVKGGDSFVFGRGGEEMLFLAKLGVDVNVVPGITAASGCTTYSNIPLTHRGLAQGCTFITAHADKRLEINWNALAQLNQTLVIYMGLTKAPQIQQQLTSAGMETDKPVAIIENGCTPQQRTIVGQLSELAELTSRHAIKSPALIVIGDVVNVASQMEWLQQLNDKNTTPLSEPSLLKSA</sequence>
<evidence type="ECO:0000256" key="4">
    <source>
        <dbReference type="ARBA" id="ARBA00022603"/>
    </source>
</evidence>
<comment type="similarity">
    <text evidence="1">Belongs to the precorrin methyltransferase family.</text>
</comment>
<dbReference type="NCBIfam" id="NF004790">
    <property type="entry name" value="PRK06136.1"/>
    <property type="match status" value="1"/>
</dbReference>
<keyword evidence="4 14" id="KW-0489">Methyltransferase</keyword>
<dbReference type="Gene3D" id="3.30.950.10">
    <property type="entry name" value="Methyltransferase, Cobalt-precorrin-4 Transmethylase, Domain 2"/>
    <property type="match status" value="1"/>
</dbReference>
<dbReference type="GO" id="GO:0009236">
    <property type="term" value="P:cobalamin biosynthetic process"/>
    <property type="evidence" value="ECO:0007669"/>
    <property type="project" value="UniProtKB-KW"/>
</dbReference>
<reference evidence="14 15" key="1">
    <citation type="submission" date="2015-01" db="EMBL/GenBank/DDBJ databases">
        <title>Draft genome of Vibrio mytili type strain CAIM 528.</title>
        <authorList>
            <person name="Gonzalez-Castillo A."/>
            <person name="Gomez-Gil B."/>
            <person name="Enciso-Ibarra J."/>
        </authorList>
    </citation>
    <scope>NUCLEOTIDE SEQUENCE [LARGE SCALE GENOMIC DNA]</scope>
    <source>
        <strain evidence="14 15">CAIM 528</strain>
    </source>
</reference>
<organism evidence="14 15">
    <name type="scientific">Vibrio mytili</name>
    <dbReference type="NCBI Taxonomy" id="50718"/>
    <lineage>
        <taxon>Bacteria</taxon>
        <taxon>Pseudomonadati</taxon>
        <taxon>Pseudomonadota</taxon>
        <taxon>Gammaproteobacteria</taxon>
        <taxon>Vibrionales</taxon>
        <taxon>Vibrionaceae</taxon>
        <taxon>Vibrio</taxon>
    </lineage>
</organism>
<evidence type="ECO:0000313" key="15">
    <source>
        <dbReference type="Proteomes" id="UP000031977"/>
    </source>
</evidence>
<dbReference type="RefSeq" id="WP_041154104.1">
    <property type="nucleotide sequence ID" value="NZ_CBCRVP010000022.1"/>
</dbReference>
<dbReference type="PROSITE" id="PS00839">
    <property type="entry name" value="SUMT_1"/>
    <property type="match status" value="1"/>
</dbReference>
<evidence type="ECO:0000256" key="6">
    <source>
        <dbReference type="ARBA" id="ARBA00022691"/>
    </source>
</evidence>
<keyword evidence="5 14" id="KW-0808">Transferase</keyword>
<keyword evidence="10" id="KW-0511">Multifunctional enzyme</keyword>
<dbReference type="NCBIfam" id="TIGR01469">
    <property type="entry name" value="cobA_cysG_Cterm"/>
    <property type="match status" value="1"/>
</dbReference>
<accession>A0A0C3DM46</accession>
<keyword evidence="3" id="KW-0169">Cobalamin biosynthesis</keyword>
<dbReference type="InterPro" id="IPR035996">
    <property type="entry name" value="4pyrrol_Methylase_sf"/>
</dbReference>
<dbReference type="EMBL" id="JXOK01000004">
    <property type="protein sequence ID" value="KIN12594.1"/>
    <property type="molecule type" value="Genomic_DNA"/>
</dbReference>
<evidence type="ECO:0000256" key="12">
    <source>
        <dbReference type="ARBA" id="ARBA00060548"/>
    </source>
</evidence>
<dbReference type="FunFam" id="3.30.950.10:FF:000001">
    <property type="entry name" value="Siroheme synthase"/>
    <property type="match status" value="1"/>
</dbReference>
<dbReference type="EC" id="2.1.1.107" evidence="2"/>
<dbReference type="PANTHER" id="PTHR45790">
    <property type="entry name" value="SIROHEME SYNTHASE-RELATED"/>
    <property type="match status" value="1"/>
</dbReference>
<dbReference type="GO" id="GO:0016829">
    <property type="term" value="F:lyase activity"/>
    <property type="evidence" value="ECO:0007669"/>
    <property type="project" value="UniProtKB-KW"/>
</dbReference>
<dbReference type="InterPro" id="IPR000878">
    <property type="entry name" value="4pyrrol_Mease"/>
</dbReference>
<evidence type="ECO:0000256" key="3">
    <source>
        <dbReference type="ARBA" id="ARBA00022573"/>
    </source>
</evidence>
<dbReference type="InterPro" id="IPR014777">
    <property type="entry name" value="4pyrrole_Mease_sub1"/>
</dbReference>
<evidence type="ECO:0000256" key="2">
    <source>
        <dbReference type="ARBA" id="ARBA00012162"/>
    </source>
</evidence>
<dbReference type="InterPro" id="IPR014776">
    <property type="entry name" value="4pyrrole_Mease_sub2"/>
</dbReference>
<dbReference type="InterPro" id="IPR006366">
    <property type="entry name" value="CobA/CysG_C"/>
</dbReference>
<dbReference type="Proteomes" id="UP000031977">
    <property type="component" value="Unassembled WGS sequence"/>
</dbReference>
<gene>
    <name evidence="14" type="ORF">SU60_01180</name>
</gene>
<evidence type="ECO:0000256" key="7">
    <source>
        <dbReference type="ARBA" id="ARBA00023002"/>
    </source>
</evidence>
<evidence type="ECO:0000256" key="11">
    <source>
        <dbReference type="ARBA" id="ARBA00025705"/>
    </source>
</evidence>
<dbReference type="GO" id="GO:0032259">
    <property type="term" value="P:methylation"/>
    <property type="evidence" value="ECO:0007669"/>
    <property type="project" value="UniProtKB-KW"/>
</dbReference>
<comment type="pathway">
    <text evidence="12">Cofactor biosynthesis; adenosylcobalamin biosynthesis; precorrin-2 from uroporphyrinogen III: step 1/1.</text>
</comment>
<dbReference type="FunFam" id="3.40.1010.10:FF:000001">
    <property type="entry name" value="Siroheme synthase"/>
    <property type="match status" value="1"/>
</dbReference>
<dbReference type="Gene3D" id="3.40.1010.10">
    <property type="entry name" value="Cobalt-precorrin-4 Transmethylase, Domain 1"/>
    <property type="match status" value="1"/>
</dbReference>
<dbReference type="InterPro" id="IPR003043">
    <property type="entry name" value="Uropor_MeTrfase_CS"/>
</dbReference>
<evidence type="ECO:0000313" key="14">
    <source>
        <dbReference type="EMBL" id="KIN12594.1"/>
    </source>
</evidence>
<keyword evidence="15" id="KW-1185">Reference proteome</keyword>
<evidence type="ECO:0000259" key="13">
    <source>
        <dbReference type="Pfam" id="PF00590"/>
    </source>
</evidence>
<dbReference type="STRING" id="50718.SU60_01180"/>
<evidence type="ECO:0000256" key="9">
    <source>
        <dbReference type="ARBA" id="ARBA00023244"/>
    </source>
</evidence>
<evidence type="ECO:0000256" key="10">
    <source>
        <dbReference type="ARBA" id="ARBA00023268"/>
    </source>
</evidence>
<dbReference type="GO" id="GO:0019354">
    <property type="term" value="P:siroheme biosynthetic process"/>
    <property type="evidence" value="ECO:0007669"/>
    <property type="project" value="UniProtKB-UniPathway"/>
</dbReference>
<keyword evidence="6" id="KW-0949">S-adenosyl-L-methionine</keyword>
<dbReference type="Pfam" id="PF00590">
    <property type="entry name" value="TP_methylase"/>
    <property type="match status" value="1"/>
</dbReference>
<keyword evidence="7" id="KW-0560">Oxidoreductase</keyword>
<evidence type="ECO:0000256" key="1">
    <source>
        <dbReference type="ARBA" id="ARBA00005879"/>
    </source>
</evidence>
<dbReference type="CDD" id="cd11642">
    <property type="entry name" value="SUMT"/>
    <property type="match status" value="1"/>
</dbReference>
<dbReference type="GO" id="GO:0004851">
    <property type="term" value="F:uroporphyrin-III C-methyltransferase activity"/>
    <property type="evidence" value="ECO:0007669"/>
    <property type="project" value="UniProtKB-EC"/>
</dbReference>
<dbReference type="AlphaFoldDB" id="A0A0C3DM46"/>
<evidence type="ECO:0000256" key="8">
    <source>
        <dbReference type="ARBA" id="ARBA00023239"/>
    </source>
</evidence>
<comment type="pathway">
    <text evidence="11">Porphyrin-containing compound metabolism; siroheme biosynthesis; precorrin-2 from uroporphyrinogen III: step 1/1.</text>
</comment>
<dbReference type="UniPathway" id="UPA00262">
    <property type="reaction ID" value="UER00211"/>
</dbReference>
<evidence type="ECO:0000256" key="5">
    <source>
        <dbReference type="ARBA" id="ARBA00022679"/>
    </source>
</evidence>
<dbReference type="PANTHER" id="PTHR45790:SF3">
    <property type="entry name" value="S-ADENOSYL-L-METHIONINE-DEPENDENT UROPORPHYRINOGEN III METHYLTRANSFERASE, CHLOROPLASTIC"/>
    <property type="match status" value="1"/>
</dbReference>
<dbReference type="InterPro" id="IPR050161">
    <property type="entry name" value="Siro_Cobalamin_biosynth"/>
</dbReference>
<proteinExistence type="inferred from homology"/>
<comment type="caution">
    <text evidence="14">The sequence shown here is derived from an EMBL/GenBank/DDBJ whole genome shotgun (WGS) entry which is preliminary data.</text>
</comment>